<comment type="caution">
    <text evidence="1">The sequence shown here is derived from an EMBL/GenBank/DDBJ whole genome shotgun (WGS) entry which is preliminary data.</text>
</comment>
<dbReference type="EMBL" id="MFES01000033">
    <property type="protein sequence ID" value="OGE84843.1"/>
    <property type="molecule type" value="Genomic_DNA"/>
</dbReference>
<gene>
    <name evidence="1" type="ORF">A3J48_03460</name>
</gene>
<evidence type="ECO:0000313" key="2">
    <source>
        <dbReference type="Proteomes" id="UP000176786"/>
    </source>
</evidence>
<accession>A0A1F5P4N6</accession>
<sequence length="65" mass="7562">MNQNSEEDFGGARRCDFRSHRRLPKYTTSSAYAKASADYEAQALSLVFLGRSLLFFARATERWYF</sequence>
<organism evidence="1 2">
    <name type="scientific">Candidatus Doudnabacteria bacterium RIFCSPHIGHO2_02_FULL_46_11</name>
    <dbReference type="NCBI Taxonomy" id="1817832"/>
    <lineage>
        <taxon>Bacteria</taxon>
        <taxon>Candidatus Doudnaibacteriota</taxon>
    </lineage>
</organism>
<name>A0A1F5P4N6_9BACT</name>
<evidence type="ECO:0000313" key="1">
    <source>
        <dbReference type="EMBL" id="OGE84843.1"/>
    </source>
</evidence>
<proteinExistence type="predicted"/>
<dbReference type="STRING" id="1817832.A3J48_03460"/>
<dbReference type="Proteomes" id="UP000176786">
    <property type="component" value="Unassembled WGS sequence"/>
</dbReference>
<dbReference type="AlphaFoldDB" id="A0A1F5P4N6"/>
<protein>
    <submittedName>
        <fullName evidence="1">Uncharacterized protein</fullName>
    </submittedName>
</protein>
<reference evidence="1 2" key="1">
    <citation type="journal article" date="2016" name="Nat. Commun.">
        <title>Thousands of microbial genomes shed light on interconnected biogeochemical processes in an aquifer system.</title>
        <authorList>
            <person name="Anantharaman K."/>
            <person name="Brown C.T."/>
            <person name="Hug L.A."/>
            <person name="Sharon I."/>
            <person name="Castelle C.J."/>
            <person name="Probst A.J."/>
            <person name="Thomas B.C."/>
            <person name="Singh A."/>
            <person name="Wilkins M.J."/>
            <person name="Karaoz U."/>
            <person name="Brodie E.L."/>
            <person name="Williams K.H."/>
            <person name="Hubbard S.S."/>
            <person name="Banfield J.F."/>
        </authorList>
    </citation>
    <scope>NUCLEOTIDE SEQUENCE [LARGE SCALE GENOMIC DNA]</scope>
</reference>